<dbReference type="PROSITE" id="PS00010">
    <property type="entry name" value="ASX_HYDROXYL"/>
    <property type="match status" value="5"/>
</dbReference>
<evidence type="ECO:0000256" key="2">
    <source>
        <dbReference type="ARBA" id="ARBA00022525"/>
    </source>
</evidence>
<keyword evidence="6" id="KW-0106">Calcium</keyword>
<dbReference type="InterPro" id="IPR009030">
    <property type="entry name" value="Growth_fac_rcpt_cys_sf"/>
</dbReference>
<dbReference type="SUPFAM" id="SSF57196">
    <property type="entry name" value="EGF/Laminin"/>
    <property type="match status" value="1"/>
</dbReference>
<comment type="caution">
    <text evidence="9">Lacks conserved residue(s) required for the propagation of feature annotation.</text>
</comment>
<evidence type="ECO:0000256" key="10">
    <source>
        <dbReference type="SAM" id="Coils"/>
    </source>
</evidence>
<evidence type="ECO:0000313" key="15">
    <source>
        <dbReference type="RefSeq" id="XP_022237166.1"/>
    </source>
</evidence>
<dbReference type="InterPro" id="IPR013320">
    <property type="entry name" value="ConA-like_dom_sf"/>
</dbReference>
<feature type="chain" id="PRO_5045389913" evidence="11">
    <location>
        <begin position="22"/>
        <end position="901"/>
    </location>
</feature>
<keyword evidence="14" id="KW-1185">Reference proteome</keyword>
<feature type="domain" description="EGF-like" evidence="12">
    <location>
        <begin position="477"/>
        <end position="517"/>
    </location>
</feature>
<proteinExistence type="predicted"/>
<dbReference type="PROSITE" id="PS01208">
    <property type="entry name" value="VWFC_1"/>
    <property type="match status" value="2"/>
</dbReference>
<evidence type="ECO:0000256" key="8">
    <source>
        <dbReference type="ARBA" id="ARBA00023180"/>
    </source>
</evidence>
<dbReference type="CDD" id="cd00054">
    <property type="entry name" value="EGF_CA"/>
    <property type="match status" value="5"/>
</dbReference>
<keyword evidence="3 9" id="KW-0245">EGF-like domain</keyword>
<feature type="domain" description="EGF-like" evidence="12">
    <location>
        <begin position="550"/>
        <end position="588"/>
    </location>
</feature>
<feature type="domain" description="VWFC" evidence="13">
    <location>
        <begin position="273"/>
        <end position="329"/>
    </location>
</feature>
<comment type="subcellular location">
    <subcellularLocation>
        <location evidence="1">Secreted</location>
    </subcellularLocation>
</comment>
<keyword evidence="5" id="KW-0677">Repeat</keyword>
<dbReference type="SUPFAM" id="SSF49899">
    <property type="entry name" value="Concanavalin A-like lectins/glucanases"/>
    <property type="match status" value="1"/>
</dbReference>
<dbReference type="Pfam" id="PF13385">
    <property type="entry name" value="Laminin_G_3"/>
    <property type="match status" value="1"/>
</dbReference>
<dbReference type="Gene3D" id="2.10.25.10">
    <property type="entry name" value="Laminin"/>
    <property type="match status" value="6"/>
</dbReference>
<dbReference type="SMART" id="SM00181">
    <property type="entry name" value="EGF"/>
    <property type="match status" value="6"/>
</dbReference>
<dbReference type="Pfam" id="PF12947">
    <property type="entry name" value="EGF_3"/>
    <property type="match status" value="1"/>
</dbReference>
<feature type="domain" description="EGF-like" evidence="12">
    <location>
        <begin position="518"/>
        <end position="548"/>
    </location>
</feature>
<feature type="disulfide bond" evidence="9">
    <location>
        <begin position="520"/>
        <end position="530"/>
    </location>
</feature>
<dbReference type="SMART" id="SM00282">
    <property type="entry name" value="LamG"/>
    <property type="match status" value="1"/>
</dbReference>
<evidence type="ECO:0000259" key="12">
    <source>
        <dbReference type="PROSITE" id="PS50026"/>
    </source>
</evidence>
<keyword evidence="4 11" id="KW-0732">Signal</keyword>
<feature type="domain" description="VWFC" evidence="13">
    <location>
        <begin position="691"/>
        <end position="749"/>
    </location>
</feature>
<dbReference type="Pfam" id="PF12662">
    <property type="entry name" value="cEGF"/>
    <property type="match status" value="1"/>
</dbReference>
<dbReference type="Gene3D" id="2.10.70.10">
    <property type="entry name" value="Complement Module, domain 1"/>
    <property type="match status" value="1"/>
</dbReference>
<sequence length="901" mass="101771">MFPLMWLYFVVDVTVLRTAASIQIEQRYQVDLVEGLRVFNATYTGLTVVEGFHKLTPAVKLTGVSRQLLLPQEIFSKAAGLLATSNEFTFMVTLKQERRNTGTLFGFSDGNDRFLEIQSSGRKDEIRLHYTNNNMIYVETFPYRLADDKWHQVALSVSGNAVDLFVDCNRIYKRVISDVDRNISSRNTSLWLGQRTSHQFLFQGILQDAKIIGKSHGYIVQCPHLDTDCPTCGQFRMLQMSVLNLENYMKTLAEKLAQAEKRLSAVEECECRKNCHVNGSIRLDGSSWEIGCEICSCVKGNSTCHRKSCNPVLCKNPVQLPGQCCPTCLKKCLIDGKLYDHGDEENRRPCQRCYCNNGNMNCEKLQKCPPLPCPVEDYIYVEGKCCPTCKDTDYCSQGHDCHINATCFNLHTNYTCYCKEGYQGNGRDCKDVDECLQNGGHKGHYCRENTRCVNLPSTYSCECLPGYKREDDYYCADEDECVIGRHSCDVNAICKNTEGSYQCQCIEGYVGNGLSCKPVCNETCLNGGQCVAPGICSCRQGYTGPSCELDIDECNLEIHQCHPNSECINMPGWYYCLCRPGYENKLTDNYRGVMCQDINECTSNSHTCHHSTVCVNKEGGYKCDCKENSTCSLNCMYYGTETRDGETWLAAESTCTECSCNSGVVTCQKQTCDCSRTDIDLGCCPQCDVTTFCRHQEVPRIFRNGERWVYQCQVCECLFGEVDCWEQECPPVTCNHPVRYDDDCCLRCKDDVCSSKTFTSDESSGNVTTNVYHGRGCTYNGQLYQLRVPVLANRDPCISCNYEGKNTQRLVSSKAYRSLGPDSCAACKLLIVMTSLLATAILPLRTDISTSSKVFYMSLTHTFSKPKQWIWNIVRYRERNILTPKKLQHVEGQTYIPHSQT</sequence>
<keyword evidence="2" id="KW-0964">Secreted</keyword>
<dbReference type="PROSITE" id="PS01187">
    <property type="entry name" value="EGF_CA"/>
    <property type="match status" value="2"/>
</dbReference>
<evidence type="ECO:0000256" key="11">
    <source>
        <dbReference type="SAM" id="SignalP"/>
    </source>
</evidence>
<dbReference type="InterPro" id="IPR051586">
    <property type="entry name" value="PKC-binding_NELL"/>
</dbReference>
<dbReference type="SMART" id="SM00179">
    <property type="entry name" value="EGF_CA"/>
    <property type="match status" value="5"/>
</dbReference>
<evidence type="ECO:0000259" key="13">
    <source>
        <dbReference type="PROSITE" id="PS50184"/>
    </source>
</evidence>
<dbReference type="InterPro" id="IPR024731">
    <property type="entry name" value="NELL2-like_EGF"/>
</dbReference>
<dbReference type="PROSITE" id="PS01186">
    <property type="entry name" value="EGF_2"/>
    <property type="match status" value="4"/>
</dbReference>
<dbReference type="InterPro" id="IPR000152">
    <property type="entry name" value="EGF-type_Asp/Asn_hydroxyl_site"/>
</dbReference>
<keyword evidence="10" id="KW-0175">Coiled coil</keyword>
<dbReference type="PANTHER" id="PTHR24042:SF5">
    <property type="entry name" value="EGF-LIKE CALCIUM-BINDING DOMAIN-CONTAINING PROTEIN"/>
    <property type="match status" value="1"/>
</dbReference>
<dbReference type="Gene3D" id="6.20.200.20">
    <property type="match status" value="3"/>
</dbReference>
<evidence type="ECO:0000256" key="3">
    <source>
        <dbReference type="ARBA" id="ARBA00022536"/>
    </source>
</evidence>
<dbReference type="PROSITE" id="PS50026">
    <property type="entry name" value="EGF_3"/>
    <property type="match status" value="6"/>
</dbReference>
<dbReference type="SMART" id="SM00210">
    <property type="entry name" value="TSPN"/>
    <property type="match status" value="1"/>
</dbReference>
<feature type="domain" description="EGF-like" evidence="12">
    <location>
        <begin position="597"/>
        <end position="632"/>
    </location>
</feature>
<feature type="disulfide bond" evidence="9">
    <location>
        <begin position="538"/>
        <end position="547"/>
    </location>
</feature>
<dbReference type="PROSITE" id="PS00022">
    <property type="entry name" value="EGF_1"/>
    <property type="match status" value="1"/>
</dbReference>
<feature type="domain" description="EGF-like" evidence="12">
    <location>
        <begin position="391"/>
        <end position="430"/>
    </location>
</feature>
<evidence type="ECO:0000256" key="4">
    <source>
        <dbReference type="ARBA" id="ARBA00022729"/>
    </source>
</evidence>
<dbReference type="CDD" id="cd00110">
    <property type="entry name" value="LamG"/>
    <property type="match status" value="1"/>
</dbReference>
<evidence type="ECO:0000256" key="9">
    <source>
        <dbReference type="PROSITE-ProRule" id="PRU00076"/>
    </source>
</evidence>
<dbReference type="InterPro" id="IPR018097">
    <property type="entry name" value="EGF_Ca-bd_CS"/>
</dbReference>
<dbReference type="GeneID" id="106477399"/>
<dbReference type="RefSeq" id="XP_022237166.1">
    <property type="nucleotide sequence ID" value="XM_022381458.1"/>
</dbReference>
<accession>A0ABM1S0L1</accession>
<protein>
    <submittedName>
        <fullName evidence="15">Protein kinase C-binding protein NELL1-like</fullName>
    </submittedName>
</protein>
<feature type="domain" description="EGF-like" evidence="12">
    <location>
        <begin position="431"/>
        <end position="476"/>
    </location>
</feature>
<evidence type="ECO:0000256" key="7">
    <source>
        <dbReference type="ARBA" id="ARBA00023157"/>
    </source>
</evidence>
<evidence type="ECO:0000313" key="14">
    <source>
        <dbReference type="Proteomes" id="UP000694941"/>
    </source>
</evidence>
<feature type="domain" description="VWFC" evidence="13">
    <location>
        <begin position="330"/>
        <end position="390"/>
    </location>
</feature>
<dbReference type="InterPro" id="IPR049883">
    <property type="entry name" value="NOTCH1_EGF-like"/>
</dbReference>
<evidence type="ECO:0000256" key="1">
    <source>
        <dbReference type="ARBA" id="ARBA00004613"/>
    </source>
</evidence>
<organism evidence="14 15">
    <name type="scientific">Limulus polyphemus</name>
    <name type="common">Atlantic horseshoe crab</name>
    <dbReference type="NCBI Taxonomy" id="6850"/>
    <lineage>
        <taxon>Eukaryota</taxon>
        <taxon>Metazoa</taxon>
        <taxon>Ecdysozoa</taxon>
        <taxon>Arthropoda</taxon>
        <taxon>Chelicerata</taxon>
        <taxon>Merostomata</taxon>
        <taxon>Xiphosura</taxon>
        <taxon>Limulidae</taxon>
        <taxon>Limulus</taxon>
    </lineage>
</organism>
<name>A0ABM1S0L1_LIMPO</name>
<dbReference type="InterPro" id="IPR001881">
    <property type="entry name" value="EGF-like_Ca-bd_dom"/>
</dbReference>
<keyword evidence="7 9" id="KW-1015">Disulfide bond</keyword>
<evidence type="ECO:0000256" key="5">
    <source>
        <dbReference type="ARBA" id="ARBA00022737"/>
    </source>
</evidence>
<evidence type="ECO:0000256" key="6">
    <source>
        <dbReference type="ARBA" id="ARBA00022837"/>
    </source>
</evidence>
<dbReference type="PANTHER" id="PTHR24042">
    <property type="entry name" value="NEL HOMOLOG"/>
    <property type="match status" value="1"/>
</dbReference>
<dbReference type="Pfam" id="PF00093">
    <property type="entry name" value="VWC"/>
    <property type="match status" value="2"/>
</dbReference>
<dbReference type="Proteomes" id="UP000694941">
    <property type="component" value="Unplaced"/>
</dbReference>
<dbReference type="SUPFAM" id="SSF57603">
    <property type="entry name" value="FnI-like domain"/>
    <property type="match status" value="3"/>
</dbReference>
<dbReference type="PROSITE" id="PS50184">
    <property type="entry name" value="VWFC_2"/>
    <property type="match status" value="3"/>
</dbReference>
<dbReference type="InterPro" id="IPR000742">
    <property type="entry name" value="EGF"/>
</dbReference>
<dbReference type="InterPro" id="IPR001007">
    <property type="entry name" value="VWF_dom"/>
</dbReference>
<dbReference type="InterPro" id="IPR048287">
    <property type="entry name" value="TSPN-like_N"/>
</dbReference>
<dbReference type="Gene3D" id="2.60.120.200">
    <property type="match status" value="1"/>
</dbReference>
<keyword evidence="8" id="KW-0325">Glycoprotein</keyword>
<feature type="coiled-coil region" evidence="10">
    <location>
        <begin position="242"/>
        <end position="269"/>
    </location>
</feature>
<gene>
    <name evidence="15" type="primary">LOC106477399</name>
</gene>
<dbReference type="SUPFAM" id="SSF57184">
    <property type="entry name" value="Growth factor receptor domain"/>
    <property type="match status" value="1"/>
</dbReference>
<reference evidence="15" key="1">
    <citation type="submission" date="2025-08" db="UniProtKB">
        <authorList>
            <consortium name="RefSeq"/>
        </authorList>
    </citation>
    <scope>IDENTIFICATION</scope>
    <source>
        <tissue evidence="15">Muscle</tissue>
    </source>
</reference>
<dbReference type="InterPro" id="IPR001791">
    <property type="entry name" value="Laminin_G"/>
</dbReference>
<dbReference type="Pfam" id="PF07645">
    <property type="entry name" value="EGF_CA"/>
    <property type="match status" value="2"/>
</dbReference>
<dbReference type="SMART" id="SM00214">
    <property type="entry name" value="VWC"/>
    <property type="match status" value="4"/>
</dbReference>
<dbReference type="InterPro" id="IPR026823">
    <property type="entry name" value="cEGF"/>
</dbReference>
<feature type="signal peptide" evidence="11">
    <location>
        <begin position="1"/>
        <end position="21"/>
    </location>
</feature>